<dbReference type="InterPro" id="IPR020471">
    <property type="entry name" value="AKR"/>
</dbReference>
<evidence type="ECO:0000313" key="4">
    <source>
        <dbReference type="Proteomes" id="UP000265691"/>
    </source>
</evidence>
<dbReference type="RefSeq" id="WP_119525692.1">
    <property type="nucleotide sequence ID" value="NZ_NRHC01000116.1"/>
</dbReference>
<dbReference type="SUPFAM" id="SSF51430">
    <property type="entry name" value="NAD(P)-linked oxidoreductase"/>
    <property type="match status" value="1"/>
</dbReference>
<dbReference type="Proteomes" id="UP000265691">
    <property type="component" value="Unassembled WGS sequence"/>
</dbReference>
<keyword evidence="1" id="KW-0560">Oxidoreductase</keyword>
<protein>
    <submittedName>
        <fullName evidence="3">Aldo/keto reductase</fullName>
    </submittedName>
</protein>
<dbReference type="GO" id="GO:0005829">
    <property type="term" value="C:cytosol"/>
    <property type="evidence" value="ECO:0007669"/>
    <property type="project" value="TreeGrafter"/>
</dbReference>
<dbReference type="PANTHER" id="PTHR43364">
    <property type="entry name" value="NADH-SPECIFIC METHYLGLYOXAL REDUCTASE-RELATED"/>
    <property type="match status" value="1"/>
</dbReference>
<dbReference type="AlphaFoldDB" id="A0A3A1Y587"/>
<gene>
    <name evidence="3" type="ORF">CKF54_07265</name>
</gene>
<comment type="caution">
    <text evidence="3">The sequence shown here is derived from an EMBL/GenBank/DDBJ whole genome shotgun (WGS) entry which is preliminary data.</text>
</comment>
<keyword evidence="4" id="KW-1185">Reference proteome</keyword>
<evidence type="ECO:0000313" key="3">
    <source>
        <dbReference type="EMBL" id="RIY31194.1"/>
    </source>
</evidence>
<proteinExistence type="predicted"/>
<dbReference type="Gene3D" id="3.20.20.100">
    <property type="entry name" value="NADP-dependent oxidoreductase domain"/>
    <property type="match status" value="1"/>
</dbReference>
<accession>A0A3A1Y587</accession>
<reference evidence="3 4" key="1">
    <citation type="submission" date="2017-08" db="EMBL/GenBank/DDBJ databases">
        <title>Reclassification of Bisgaard taxon 37 and 44.</title>
        <authorList>
            <person name="Christensen H."/>
        </authorList>
    </citation>
    <scope>NUCLEOTIDE SEQUENCE [LARGE SCALE GENOMIC DNA]</scope>
    <source>
        <strain evidence="3 4">B96_3</strain>
    </source>
</reference>
<evidence type="ECO:0000259" key="2">
    <source>
        <dbReference type="Pfam" id="PF00248"/>
    </source>
</evidence>
<dbReference type="GO" id="GO:0016491">
    <property type="term" value="F:oxidoreductase activity"/>
    <property type="evidence" value="ECO:0007669"/>
    <property type="project" value="UniProtKB-KW"/>
</dbReference>
<dbReference type="InterPro" id="IPR036812">
    <property type="entry name" value="NAD(P)_OxRdtase_dom_sf"/>
</dbReference>
<organism evidence="3 4">
    <name type="scientific">Psittacicella hinzii</name>
    <dbReference type="NCBI Taxonomy" id="2028575"/>
    <lineage>
        <taxon>Bacteria</taxon>
        <taxon>Pseudomonadati</taxon>
        <taxon>Pseudomonadota</taxon>
        <taxon>Gammaproteobacteria</taxon>
        <taxon>Pasteurellales</taxon>
        <taxon>Psittacicellaceae</taxon>
        <taxon>Psittacicella</taxon>
    </lineage>
</organism>
<name>A0A3A1Y587_9GAMM</name>
<feature type="domain" description="NADP-dependent oxidoreductase" evidence="2">
    <location>
        <begin position="8"/>
        <end position="302"/>
    </location>
</feature>
<dbReference type="InterPro" id="IPR050523">
    <property type="entry name" value="AKR_Detox_Biosynth"/>
</dbReference>
<dbReference type="CDD" id="cd19103">
    <property type="entry name" value="AKR_unchar"/>
    <property type="match status" value="1"/>
</dbReference>
<dbReference type="PRINTS" id="PR00069">
    <property type="entry name" value="ALDKETRDTASE"/>
</dbReference>
<dbReference type="Pfam" id="PF00248">
    <property type="entry name" value="Aldo_ket_red"/>
    <property type="match status" value="1"/>
</dbReference>
<dbReference type="EMBL" id="NRHC01000116">
    <property type="protein sequence ID" value="RIY31194.1"/>
    <property type="molecule type" value="Genomic_DNA"/>
</dbReference>
<dbReference type="OrthoDB" id="5488419at2"/>
<dbReference type="PANTHER" id="PTHR43364:SF4">
    <property type="entry name" value="NAD(P)-LINKED OXIDOREDUCTASE SUPERFAMILY PROTEIN"/>
    <property type="match status" value="1"/>
</dbReference>
<evidence type="ECO:0000256" key="1">
    <source>
        <dbReference type="ARBA" id="ARBA00023002"/>
    </source>
</evidence>
<dbReference type="InterPro" id="IPR023210">
    <property type="entry name" value="NADP_OxRdtase_dom"/>
</dbReference>
<sequence>MTTKQQARIALGTWSWGQGFAGGDTVFGNNLSIEQMTEVFNLAMENGLNLWDTAAVYGMGSSEEALGTVSKNTPREELVLSTKFTPNVRDYDSKTPVTDMLNASFARLNTDYFDYYWIHNPTDVNQFTEELASLVKAGKIKKLGVSNHNLEQIKLVNSTLAQFGLKLDAVQNHYSLLYRYSDLSGIRAYCEENGIEFFAYMVLEQGALSGRYNVNNPLPEGSLRAQTYNKILPELENLTNYMAQVGKNHGDASVAQVAVAWALAKGTTPLIGATKPRQVLEAAQAQHIVLTAEEVAQLETLAEATGVNTRGSWENIMVNDN</sequence>